<feature type="transmembrane region" description="Helical" evidence="9">
    <location>
        <begin position="443"/>
        <end position="462"/>
    </location>
</feature>
<keyword evidence="6 9" id="KW-1133">Transmembrane helix</keyword>
<protein>
    <submittedName>
        <fullName evidence="11">Na+/H+ antiporter NhaC</fullName>
    </submittedName>
</protein>
<dbReference type="PANTHER" id="PTHR33451">
    <property type="entry name" value="MALATE-2H(+)/NA(+)-LACTATE ANTIPORTER"/>
    <property type="match status" value="1"/>
</dbReference>
<comment type="subcellular location">
    <subcellularLocation>
        <location evidence="1">Cell membrane</location>
        <topology evidence="1">Multi-pass membrane protein</topology>
    </subcellularLocation>
</comment>
<keyword evidence="3" id="KW-0050">Antiport</keyword>
<evidence type="ECO:0000256" key="4">
    <source>
        <dbReference type="ARBA" id="ARBA00022475"/>
    </source>
</evidence>
<evidence type="ECO:0000256" key="2">
    <source>
        <dbReference type="ARBA" id="ARBA00022448"/>
    </source>
</evidence>
<evidence type="ECO:0000256" key="6">
    <source>
        <dbReference type="ARBA" id="ARBA00022989"/>
    </source>
</evidence>
<evidence type="ECO:0000256" key="8">
    <source>
        <dbReference type="ARBA" id="ARBA00038435"/>
    </source>
</evidence>
<feature type="transmembrane region" description="Helical" evidence="9">
    <location>
        <begin position="202"/>
        <end position="224"/>
    </location>
</feature>
<sequence>MKDKRRTAATRDASLVDALIPIAALIVMLALSVHLYGADSSYGANQIALLLAAMLAAGIAVKNGYRWGALQEAVVHGISTAMGAILILLAVGGLIGTWMLAGTVPTMIYYGVQILEPGWFFAAACLICSIASISIGSSWTVAGTLGVGLIGVAYALDVSPAITAGAVVSGAYFGDKMSPLSDTTNLAPAVAGTDLFTHIRHMAWTTVPSYTLALIVFLVLGWNIESSGEPASTLSSLEVLAGQFNLTGWSLLPLVAVFGLAMRKFPAFPTIMFGGVLGAVMAVILQPEQVRALAGDAELSSGMALLKGVWTAYANGYVSATGHEAVDSLLSRGGMSSMLVTIWLVISALTFGAVLEHAGMLERLIRSVLARARSTGALFATVISTCIGVNVIAADQYIAIVIPGRMFRAEFRRRGLRARNLSRAIEDSGTLTSPLVPWNTCGAFMAGALGVATLAYLPYALFNLINPLVSLLYGITGFSIERIEDDQEAETDGELRLPPEAVDETGT</sequence>
<dbReference type="NCBIfam" id="TIGR00931">
    <property type="entry name" value="antiport_nhaC"/>
    <property type="match status" value="1"/>
</dbReference>
<dbReference type="InterPro" id="IPR052180">
    <property type="entry name" value="NhaC_Na-H+_Antiporter"/>
</dbReference>
<evidence type="ECO:0000259" key="10">
    <source>
        <dbReference type="Pfam" id="PF03553"/>
    </source>
</evidence>
<dbReference type="InterPro" id="IPR018461">
    <property type="entry name" value="Na/H_Antiport_NhaC-like_C"/>
</dbReference>
<accession>A0AAW9RK95</accession>
<feature type="transmembrane region" description="Helical" evidence="9">
    <location>
        <begin position="376"/>
        <end position="402"/>
    </location>
</feature>
<evidence type="ECO:0000313" key="11">
    <source>
        <dbReference type="EMBL" id="MEJ8569310.1"/>
    </source>
</evidence>
<dbReference type="RefSeq" id="WP_354696633.1">
    <property type="nucleotide sequence ID" value="NZ_JAZHOG010000013.1"/>
</dbReference>
<proteinExistence type="inferred from homology"/>
<dbReference type="InterPro" id="IPR004770">
    <property type="entry name" value="Na/H_antiport_NhaC"/>
</dbReference>
<dbReference type="AlphaFoldDB" id="A0AAW9RK95"/>
<keyword evidence="12" id="KW-1185">Reference proteome</keyword>
<feature type="transmembrane region" description="Helical" evidence="9">
    <location>
        <begin position="119"/>
        <end position="142"/>
    </location>
</feature>
<reference evidence="11 12" key="1">
    <citation type="submission" date="2024-02" db="EMBL/GenBank/DDBJ databases">
        <title>A novel Wenzhouxiangellaceae bacterium, isolated from coastal sediments.</title>
        <authorList>
            <person name="Du Z.-J."/>
            <person name="Ye Y.-Q."/>
            <person name="Zhang X.-Y."/>
        </authorList>
    </citation>
    <scope>NUCLEOTIDE SEQUENCE [LARGE SCALE GENOMIC DNA]</scope>
    <source>
        <strain evidence="11 12">CH-27</strain>
    </source>
</reference>
<feature type="transmembrane region" description="Helical" evidence="9">
    <location>
        <begin position="42"/>
        <end position="61"/>
    </location>
</feature>
<organism evidence="11 12">
    <name type="scientific">Elongatibacter sediminis</name>
    <dbReference type="NCBI Taxonomy" id="3119006"/>
    <lineage>
        <taxon>Bacteria</taxon>
        <taxon>Pseudomonadati</taxon>
        <taxon>Pseudomonadota</taxon>
        <taxon>Gammaproteobacteria</taxon>
        <taxon>Chromatiales</taxon>
        <taxon>Wenzhouxiangellaceae</taxon>
        <taxon>Elongatibacter</taxon>
    </lineage>
</organism>
<dbReference type="Pfam" id="PF03553">
    <property type="entry name" value="Na_H_antiporter"/>
    <property type="match status" value="1"/>
</dbReference>
<keyword evidence="7 9" id="KW-0472">Membrane</keyword>
<feature type="transmembrane region" description="Helical" evidence="9">
    <location>
        <begin position="12"/>
        <end position="36"/>
    </location>
</feature>
<evidence type="ECO:0000313" key="12">
    <source>
        <dbReference type="Proteomes" id="UP001359886"/>
    </source>
</evidence>
<evidence type="ECO:0000256" key="5">
    <source>
        <dbReference type="ARBA" id="ARBA00022692"/>
    </source>
</evidence>
<dbReference type="Proteomes" id="UP001359886">
    <property type="component" value="Unassembled WGS sequence"/>
</dbReference>
<dbReference type="GO" id="GO:0005886">
    <property type="term" value="C:plasma membrane"/>
    <property type="evidence" value="ECO:0007669"/>
    <property type="project" value="UniProtKB-SubCell"/>
</dbReference>
<evidence type="ECO:0000256" key="9">
    <source>
        <dbReference type="SAM" id="Phobius"/>
    </source>
</evidence>
<comment type="caution">
    <text evidence="11">The sequence shown here is derived from an EMBL/GenBank/DDBJ whole genome shotgun (WGS) entry which is preliminary data.</text>
</comment>
<keyword evidence="2" id="KW-0813">Transport</keyword>
<comment type="similarity">
    <text evidence="8">Belongs to the NhaC Na(+)/H(+) (TC 2.A.35) antiporter family.</text>
</comment>
<name>A0AAW9RK95_9GAMM</name>
<feature type="transmembrane region" description="Helical" evidence="9">
    <location>
        <begin position="244"/>
        <end position="261"/>
    </location>
</feature>
<evidence type="ECO:0000256" key="3">
    <source>
        <dbReference type="ARBA" id="ARBA00022449"/>
    </source>
</evidence>
<feature type="transmembrane region" description="Helical" evidence="9">
    <location>
        <begin position="267"/>
        <end position="285"/>
    </location>
</feature>
<dbReference type="EMBL" id="JAZHOG010000013">
    <property type="protein sequence ID" value="MEJ8569310.1"/>
    <property type="molecule type" value="Genomic_DNA"/>
</dbReference>
<gene>
    <name evidence="11" type="primary">nhaC</name>
    <name evidence="11" type="ORF">V3330_16915</name>
</gene>
<feature type="transmembrane region" description="Helical" evidence="9">
    <location>
        <begin position="334"/>
        <end position="355"/>
    </location>
</feature>
<evidence type="ECO:0000256" key="7">
    <source>
        <dbReference type="ARBA" id="ARBA00023136"/>
    </source>
</evidence>
<dbReference type="PANTHER" id="PTHR33451:SF3">
    <property type="entry name" value="MALATE-2H(+)_NA(+)-LACTATE ANTIPORTER"/>
    <property type="match status" value="1"/>
</dbReference>
<keyword evidence="5 9" id="KW-0812">Transmembrane</keyword>
<keyword evidence="4" id="KW-1003">Cell membrane</keyword>
<dbReference type="GO" id="GO:0015297">
    <property type="term" value="F:antiporter activity"/>
    <property type="evidence" value="ECO:0007669"/>
    <property type="project" value="UniProtKB-KW"/>
</dbReference>
<feature type="transmembrane region" description="Helical" evidence="9">
    <location>
        <begin position="73"/>
        <end position="99"/>
    </location>
</feature>
<feature type="domain" description="Na+/H+ antiporter NhaC-like C-terminal" evidence="10">
    <location>
        <begin position="170"/>
        <end position="478"/>
    </location>
</feature>
<evidence type="ECO:0000256" key="1">
    <source>
        <dbReference type="ARBA" id="ARBA00004651"/>
    </source>
</evidence>